<gene>
    <name evidence="2" type="ORF">BJY01DRAFT_256185</name>
</gene>
<comment type="caution">
    <text evidence="2">The sequence shown here is derived from an EMBL/GenBank/DDBJ whole genome shotgun (WGS) entry which is preliminary data.</text>
</comment>
<evidence type="ECO:0000313" key="2">
    <source>
        <dbReference type="EMBL" id="KAL2825705.1"/>
    </source>
</evidence>
<dbReference type="InterPro" id="IPR036770">
    <property type="entry name" value="Ankyrin_rpt-contain_sf"/>
</dbReference>
<evidence type="ECO:0008006" key="4">
    <source>
        <dbReference type="Google" id="ProtNLM"/>
    </source>
</evidence>
<keyword evidence="1" id="KW-0040">ANK repeat</keyword>
<proteinExistence type="predicted"/>
<dbReference type="PROSITE" id="PS50088">
    <property type="entry name" value="ANK_REPEAT"/>
    <property type="match status" value="1"/>
</dbReference>
<accession>A0ABR4ID71</accession>
<evidence type="ECO:0000313" key="3">
    <source>
        <dbReference type="Proteomes" id="UP001610446"/>
    </source>
</evidence>
<dbReference type="SUPFAM" id="SSF48403">
    <property type="entry name" value="Ankyrin repeat"/>
    <property type="match status" value="1"/>
</dbReference>
<evidence type="ECO:0000256" key="1">
    <source>
        <dbReference type="PROSITE-ProRule" id="PRU00023"/>
    </source>
</evidence>
<dbReference type="Pfam" id="PF00023">
    <property type="entry name" value="Ank"/>
    <property type="match status" value="1"/>
</dbReference>
<dbReference type="EMBL" id="JBFXLU010000475">
    <property type="protein sequence ID" value="KAL2825705.1"/>
    <property type="molecule type" value="Genomic_DNA"/>
</dbReference>
<keyword evidence="3" id="KW-1185">Reference proteome</keyword>
<name>A0ABR4ID71_9EURO</name>
<organism evidence="2 3">
    <name type="scientific">Aspergillus pseudoustus</name>
    <dbReference type="NCBI Taxonomy" id="1810923"/>
    <lineage>
        <taxon>Eukaryota</taxon>
        <taxon>Fungi</taxon>
        <taxon>Dikarya</taxon>
        <taxon>Ascomycota</taxon>
        <taxon>Pezizomycotina</taxon>
        <taxon>Eurotiomycetes</taxon>
        <taxon>Eurotiomycetidae</taxon>
        <taxon>Eurotiales</taxon>
        <taxon>Aspergillaceae</taxon>
        <taxon>Aspergillus</taxon>
        <taxon>Aspergillus subgen. Nidulantes</taxon>
    </lineage>
</organism>
<dbReference type="SMART" id="SM00248">
    <property type="entry name" value="ANK"/>
    <property type="match status" value="1"/>
</dbReference>
<reference evidence="2 3" key="1">
    <citation type="submission" date="2024-07" db="EMBL/GenBank/DDBJ databases">
        <title>Section-level genome sequencing and comparative genomics of Aspergillus sections Usti and Cavernicolus.</title>
        <authorList>
            <consortium name="Lawrence Berkeley National Laboratory"/>
            <person name="Nybo J.L."/>
            <person name="Vesth T.C."/>
            <person name="Theobald S."/>
            <person name="Frisvad J.C."/>
            <person name="Larsen T.O."/>
            <person name="Kjaerboelling I."/>
            <person name="Rothschild-Mancinelli K."/>
            <person name="Lyhne E.K."/>
            <person name="Kogle M.E."/>
            <person name="Barry K."/>
            <person name="Clum A."/>
            <person name="Na H."/>
            <person name="Ledsgaard L."/>
            <person name="Lin J."/>
            <person name="Lipzen A."/>
            <person name="Kuo A."/>
            <person name="Riley R."/>
            <person name="Mondo S."/>
            <person name="Labutti K."/>
            <person name="Haridas S."/>
            <person name="Pangalinan J."/>
            <person name="Salamov A.A."/>
            <person name="Simmons B.A."/>
            <person name="Magnuson J.K."/>
            <person name="Chen J."/>
            <person name="Drula E."/>
            <person name="Henrissat B."/>
            <person name="Wiebenga A."/>
            <person name="Lubbers R.J."/>
            <person name="Gomes A.C."/>
            <person name="Makela M.R."/>
            <person name="Stajich J."/>
            <person name="Grigoriev I.V."/>
            <person name="Mortensen U.H."/>
            <person name="De Vries R.P."/>
            <person name="Baker S.E."/>
            <person name="Andersen M.R."/>
        </authorList>
    </citation>
    <scope>NUCLEOTIDE SEQUENCE [LARGE SCALE GENOMIC DNA]</scope>
    <source>
        <strain evidence="2 3">CBS 123904</strain>
    </source>
</reference>
<feature type="repeat" description="ANK" evidence="1">
    <location>
        <begin position="250"/>
        <end position="282"/>
    </location>
</feature>
<dbReference type="Proteomes" id="UP001610446">
    <property type="component" value="Unassembled WGS sequence"/>
</dbReference>
<dbReference type="PROSITE" id="PS50297">
    <property type="entry name" value="ANK_REP_REGION"/>
    <property type="match status" value="1"/>
</dbReference>
<protein>
    <recommendedName>
        <fullName evidence="4">Ankyrin repeat-containing domain protein</fullName>
    </recommendedName>
</protein>
<dbReference type="Gene3D" id="1.25.40.20">
    <property type="entry name" value="Ankyrin repeat-containing domain"/>
    <property type="match status" value="1"/>
</dbReference>
<sequence length="586" mass="66623">MAEALGVAASAISILTLTAQIIDSIDKLRALHTFIKTASVEFEDLIGEIEIIQAVLRTLTPEMLALLNLPSAERRLQVFHQDLEILILKVSKYKSTAGKRLGAVKLVLKRETFRTQRQSLDNLKSTPSLLQLACYHASLSRPSQKSMSAQTQTIPKEDDFSVKWSGKQMVVDDRTRGTKRNTDFAQLCTSWIRLWTITTTNEQAWKFTMQVNNIIPYNSPVIRHCRNGEVGEVQKLFSAEKASPFDCLPNGTTLLHIAARYGDLEMCHFLLDNGADIEHRNDLGRDPICYLNGLTSYQSRHGINIPFICDLYRVFISVANNTVLDDGVYGLDFTPYFSGPPPALSLIQNHWFERYSEMPLRFRFGRTMGLNTSRHLSLDPAVFQVAMGGDVIDPAAYMMEDIHGQTLLHKIAEAMGCNWGTYGTVKQWRQLLSDAVSAHADLNKPSQWYTGWMTPLTKYIFSCAYTRALDERFTLDLNYALQLWLSELQMAGVDLVRYGEQEFSSVRGSMVHFHLPVFAKWERPAGRYMDSIRPLYTLVAKILGVQYGPEPKDWHIWMTNPIDELVGEFWEMVERGLEVMPGTWID</sequence>
<dbReference type="InterPro" id="IPR002110">
    <property type="entry name" value="Ankyrin_rpt"/>
</dbReference>